<dbReference type="EMBL" id="JACQXR010000074">
    <property type="protein sequence ID" value="MBI4726710.1"/>
    <property type="molecule type" value="Genomic_DNA"/>
</dbReference>
<gene>
    <name evidence="1" type="ORF">HY768_05740</name>
    <name evidence="2" type="ORF">HY768_07465</name>
</gene>
<organism evidence="1 3">
    <name type="scientific">candidate division TA06 bacterium</name>
    <dbReference type="NCBI Taxonomy" id="2250710"/>
    <lineage>
        <taxon>Bacteria</taxon>
        <taxon>Bacteria division TA06</taxon>
    </lineage>
</organism>
<proteinExistence type="predicted"/>
<reference evidence="1" key="1">
    <citation type="submission" date="2020-07" db="EMBL/GenBank/DDBJ databases">
        <title>Huge and variable diversity of episymbiotic CPR bacteria and DPANN archaea in groundwater ecosystems.</title>
        <authorList>
            <person name="He C.Y."/>
            <person name="Keren R."/>
            <person name="Whittaker M."/>
            <person name="Farag I.F."/>
            <person name="Doudna J."/>
            <person name="Cate J.H.D."/>
            <person name="Banfield J.F."/>
        </authorList>
    </citation>
    <scope>NUCLEOTIDE SEQUENCE</scope>
    <source>
        <strain evidence="1">NC_groundwater_1520_Pr4_B-0.1um_53_5</strain>
    </source>
</reference>
<sequence length="36" mass="4267">KKYPKGIKLTDEQLSRINLKPHKFPGDWNYTILPNL</sequence>
<accession>A0A933MKG8</accession>
<dbReference type="AlphaFoldDB" id="A0A933MKG8"/>
<evidence type="ECO:0008006" key="4">
    <source>
        <dbReference type="Google" id="ProtNLM"/>
    </source>
</evidence>
<evidence type="ECO:0000313" key="1">
    <source>
        <dbReference type="EMBL" id="MBI4726710.1"/>
    </source>
</evidence>
<dbReference type="EMBL" id="JACQXR010000098">
    <property type="protein sequence ID" value="MBI4727046.1"/>
    <property type="molecule type" value="Genomic_DNA"/>
</dbReference>
<comment type="caution">
    <text evidence="1">The sequence shown here is derived from an EMBL/GenBank/DDBJ whole genome shotgun (WGS) entry which is preliminary data.</text>
</comment>
<evidence type="ECO:0000313" key="2">
    <source>
        <dbReference type="EMBL" id="MBI4727046.1"/>
    </source>
</evidence>
<feature type="non-terminal residue" evidence="1">
    <location>
        <position position="1"/>
    </location>
</feature>
<protein>
    <recommendedName>
        <fullName evidence="4">ISAzo13 family transposase</fullName>
    </recommendedName>
</protein>
<evidence type="ECO:0000313" key="3">
    <source>
        <dbReference type="Proteomes" id="UP000736328"/>
    </source>
</evidence>
<name>A0A933MKG8_UNCT6</name>
<dbReference type="Proteomes" id="UP000736328">
    <property type="component" value="Unassembled WGS sequence"/>
</dbReference>